<dbReference type="AlphaFoldDB" id="A0A183E4M4"/>
<dbReference type="EMBL" id="UYRT01083073">
    <property type="protein sequence ID" value="VDN26921.1"/>
    <property type="molecule type" value="Genomic_DNA"/>
</dbReference>
<gene>
    <name evidence="1" type="ORF">GPUH_LOCUS15915</name>
</gene>
<dbReference type="Proteomes" id="UP000271098">
    <property type="component" value="Unassembled WGS sequence"/>
</dbReference>
<name>A0A183E4M4_9BILA</name>
<proteinExistence type="predicted"/>
<evidence type="ECO:0000313" key="1">
    <source>
        <dbReference type="EMBL" id="VDN26921.1"/>
    </source>
</evidence>
<reference evidence="1 2" key="2">
    <citation type="submission" date="2018-11" db="EMBL/GenBank/DDBJ databases">
        <authorList>
            <consortium name="Pathogen Informatics"/>
        </authorList>
    </citation>
    <scope>NUCLEOTIDE SEQUENCE [LARGE SCALE GENOMIC DNA]</scope>
</reference>
<organism evidence="3">
    <name type="scientific">Gongylonema pulchrum</name>
    <dbReference type="NCBI Taxonomy" id="637853"/>
    <lineage>
        <taxon>Eukaryota</taxon>
        <taxon>Metazoa</taxon>
        <taxon>Ecdysozoa</taxon>
        <taxon>Nematoda</taxon>
        <taxon>Chromadorea</taxon>
        <taxon>Rhabditida</taxon>
        <taxon>Spirurina</taxon>
        <taxon>Spiruromorpha</taxon>
        <taxon>Spiruroidea</taxon>
        <taxon>Gongylonematidae</taxon>
        <taxon>Gongylonema</taxon>
    </lineage>
</organism>
<dbReference type="WBParaSite" id="GPUH_0001593701-mRNA-1">
    <property type="protein sequence ID" value="GPUH_0001593701-mRNA-1"/>
    <property type="gene ID" value="GPUH_0001593701"/>
</dbReference>
<keyword evidence="2" id="KW-1185">Reference proteome</keyword>
<evidence type="ECO:0000313" key="3">
    <source>
        <dbReference type="WBParaSite" id="GPUH_0001593701-mRNA-1"/>
    </source>
</evidence>
<sequence>MVMRQLQRTELCLKEVKHFEVDVSTDFNSLYKPEAFGHPTRTLNRSADENEIHVGENIGAAIPSKGVDFVVKQDEEIREIGNILEIARQLTKSFSPISPTGSTGKKLASKEPDDLALKFVKSTSSLTLERKIGEVLK</sequence>
<accession>A0A183E4M4</accession>
<evidence type="ECO:0000313" key="2">
    <source>
        <dbReference type="Proteomes" id="UP000271098"/>
    </source>
</evidence>
<reference evidence="3" key="1">
    <citation type="submission" date="2016-06" db="UniProtKB">
        <authorList>
            <consortium name="WormBaseParasite"/>
        </authorList>
    </citation>
    <scope>IDENTIFICATION</scope>
</reference>
<protein>
    <submittedName>
        <fullName evidence="3">Reverse transcriptase domain-containing protein</fullName>
    </submittedName>
</protein>